<accession>A0ACB8SM48</accession>
<keyword evidence="2" id="KW-1185">Reference proteome</keyword>
<gene>
    <name evidence="1" type="ORF">BV25DRAFT_1841665</name>
</gene>
<evidence type="ECO:0000313" key="2">
    <source>
        <dbReference type="Proteomes" id="UP000814140"/>
    </source>
</evidence>
<dbReference type="Proteomes" id="UP000814140">
    <property type="component" value="Unassembled WGS sequence"/>
</dbReference>
<evidence type="ECO:0000313" key="1">
    <source>
        <dbReference type="EMBL" id="KAI0057449.1"/>
    </source>
</evidence>
<dbReference type="EMBL" id="MU277247">
    <property type="protein sequence ID" value="KAI0057449.1"/>
    <property type="molecule type" value="Genomic_DNA"/>
</dbReference>
<proteinExistence type="predicted"/>
<name>A0ACB8SM48_9AGAM</name>
<reference evidence="1" key="2">
    <citation type="journal article" date="2022" name="New Phytol.">
        <title>Evolutionary transition to the ectomycorrhizal habit in the genomes of a hyperdiverse lineage of mushroom-forming fungi.</title>
        <authorList>
            <person name="Looney B."/>
            <person name="Miyauchi S."/>
            <person name="Morin E."/>
            <person name="Drula E."/>
            <person name="Courty P.E."/>
            <person name="Kohler A."/>
            <person name="Kuo A."/>
            <person name="LaButti K."/>
            <person name="Pangilinan J."/>
            <person name="Lipzen A."/>
            <person name="Riley R."/>
            <person name="Andreopoulos W."/>
            <person name="He G."/>
            <person name="Johnson J."/>
            <person name="Nolan M."/>
            <person name="Tritt A."/>
            <person name="Barry K.W."/>
            <person name="Grigoriev I.V."/>
            <person name="Nagy L.G."/>
            <person name="Hibbett D."/>
            <person name="Henrissat B."/>
            <person name="Matheny P.B."/>
            <person name="Labbe J."/>
            <person name="Martin F.M."/>
        </authorList>
    </citation>
    <scope>NUCLEOTIDE SEQUENCE</scope>
    <source>
        <strain evidence="1">HHB10654</strain>
    </source>
</reference>
<sequence length="312" mass="35632">MQAYGLRDADPPFNDIDADIILRSSDKVDFHVHKLFLSKASPFFRDMVSLPQTNDSFPVDEARNGLFVLPLEEDASAIDMMLRFCYPRSCCPEEPHLDGFDDLKHAMQMASKYQLDVMERAVLLRLEVDPEVQHPERLYATAWALGLRDVVLAAAKLSLRHPRPVDEEFEEFDDIPATALIRFLDYRRRCVDAVVPIMTDFSWFHGNDIAEFLTKCSNMSCLDWNINVDNGVNSIKKWWWDYIETVKAELAVAPSKWAPAVPKLLSSAIEAAAVCPDCRASHMITPAMTFMCKRLSEEIELRISKVELKTPF</sequence>
<organism evidence="1 2">
    <name type="scientific">Artomyces pyxidatus</name>
    <dbReference type="NCBI Taxonomy" id="48021"/>
    <lineage>
        <taxon>Eukaryota</taxon>
        <taxon>Fungi</taxon>
        <taxon>Dikarya</taxon>
        <taxon>Basidiomycota</taxon>
        <taxon>Agaricomycotina</taxon>
        <taxon>Agaricomycetes</taxon>
        <taxon>Russulales</taxon>
        <taxon>Auriscalpiaceae</taxon>
        <taxon>Artomyces</taxon>
    </lineage>
</organism>
<reference evidence="1" key="1">
    <citation type="submission" date="2021-03" db="EMBL/GenBank/DDBJ databases">
        <authorList>
            <consortium name="DOE Joint Genome Institute"/>
            <person name="Ahrendt S."/>
            <person name="Looney B.P."/>
            <person name="Miyauchi S."/>
            <person name="Morin E."/>
            <person name="Drula E."/>
            <person name="Courty P.E."/>
            <person name="Chicoki N."/>
            <person name="Fauchery L."/>
            <person name="Kohler A."/>
            <person name="Kuo A."/>
            <person name="Labutti K."/>
            <person name="Pangilinan J."/>
            <person name="Lipzen A."/>
            <person name="Riley R."/>
            <person name="Andreopoulos W."/>
            <person name="He G."/>
            <person name="Johnson J."/>
            <person name="Barry K.W."/>
            <person name="Grigoriev I.V."/>
            <person name="Nagy L."/>
            <person name="Hibbett D."/>
            <person name="Henrissat B."/>
            <person name="Matheny P.B."/>
            <person name="Labbe J."/>
            <person name="Martin F."/>
        </authorList>
    </citation>
    <scope>NUCLEOTIDE SEQUENCE</scope>
    <source>
        <strain evidence="1">HHB10654</strain>
    </source>
</reference>
<comment type="caution">
    <text evidence="1">The sequence shown here is derived from an EMBL/GenBank/DDBJ whole genome shotgun (WGS) entry which is preliminary data.</text>
</comment>
<protein>
    <submittedName>
        <fullName evidence="1">Uncharacterized protein</fullName>
    </submittedName>
</protein>